<dbReference type="Pfam" id="PF00160">
    <property type="entry name" value="Pro_isomerase"/>
    <property type="match status" value="1"/>
</dbReference>
<keyword evidence="3" id="KW-0732">Signal</keyword>
<feature type="region of interest" description="Disordered" evidence="4">
    <location>
        <begin position="209"/>
        <end position="239"/>
    </location>
</feature>
<feature type="domain" description="PPIase cyclophilin-type" evidence="5">
    <location>
        <begin position="36"/>
        <end position="183"/>
    </location>
</feature>
<dbReference type="InterPro" id="IPR029000">
    <property type="entry name" value="Cyclophilin-like_dom_sf"/>
</dbReference>
<organism evidence="6 7">
    <name type="scientific">Neiella litorisoli</name>
    <dbReference type="NCBI Taxonomy" id="2771431"/>
    <lineage>
        <taxon>Bacteria</taxon>
        <taxon>Pseudomonadati</taxon>
        <taxon>Pseudomonadota</taxon>
        <taxon>Gammaproteobacteria</taxon>
        <taxon>Alteromonadales</taxon>
        <taxon>Echinimonadaceae</taxon>
        <taxon>Neiella</taxon>
    </lineage>
</organism>
<comment type="similarity">
    <text evidence="3">Belongs to the cyclophilin-type PPIase family.</text>
</comment>
<dbReference type="GO" id="GO:0003755">
    <property type="term" value="F:peptidyl-prolyl cis-trans isomerase activity"/>
    <property type="evidence" value="ECO:0007669"/>
    <property type="project" value="UniProtKB-UniRule"/>
</dbReference>
<keyword evidence="2 3" id="KW-0413">Isomerase</keyword>
<proteinExistence type="inferred from homology"/>
<evidence type="ECO:0000256" key="1">
    <source>
        <dbReference type="ARBA" id="ARBA00023110"/>
    </source>
</evidence>
<feature type="chain" id="PRO_5035341518" description="Peptidyl-prolyl cis-trans isomerase" evidence="3">
    <location>
        <begin position="27"/>
        <end position="262"/>
    </location>
</feature>
<evidence type="ECO:0000313" key="6">
    <source>
        <dbReference type="EMBL" id="MBD1390374.1"/>
    </source>
</evidence>
<evidence type="ECO:0000256" key="4">
    <source>
        <dbReference type="SAM" id="MobiDB-lite"/>
    </source>
</evidence>
<feature type="compositionally biased region" description="Low complexity" evidence="4">
    <location>
        <begin position="217"/>
        <end position="227"/>
    </location>
</feature>
<dbReference type="PRINTS" id="PR00153">
    <property type="entry name" value="CSAPPISMRASE"/>
</dbReference>
<dbReference type="InterPro" id="IPR044665">
    <property type="entry name" value="E_coli_cyclophilin_A-like"/>
</dbReference>
<dbReference type="Proteomes" id="UP000638014">
    <property type="component" value="Unassembled WGS sequence"/>
</dbReference>
<accession>A0A8J6UF17</accession>
<dbReference type="SUPFAM" id="SSF50891">
    <property type="entry name" value="Cyclophilin-like"/>
    <property type="match status" value="1"/>
</dbReference>
<dbReference type="PANTHER" id="PTHR43246">
    <property type="entry name" value="PEPTIDYL-PROLYL CIS-TRANS ISOMERASE CYP38, CHLOROPLASTIC"/>
    <property type="match status" value="1"/>
</dbReference>
<dbReference type="AlphaFoldDB" id="A0A8J6UF17"/>
<keyword evidence="1 3" id="KW-0697">Rotamase</keyword>
<dbReference type="InterPro" id="IPR002130">
    <property type="entry name" value="Cyclophilin-type_PPIase_dom"/>
</dbReference>
<evidence type="ECO:0000256" key="2">
    <source>
        <dbReference type="ARBA" id="ARBA00023235"/>
    </source>
</evidence>
<keyword evidence="7" id="KW-1185">Reference proteome</keyword>
<reference evidence="6" key="1">
    <citation type="submission" date="2020-09" db="EMBL/GenBank/DDBJ databases">
        <title>A novel bacterium of genus Neiella, isolated from South China Sea.</title>
        <authorList>
            <person name="Huang H."/>
            <person name="Mo K."/>
            <person name="Hu Y."/>
        </authorList>
    </citation>
    <scope>NUCLEOTIDE SEQUENCE</scope>
    <source>
        <strain evidence="6">HB171785</strain>
    </source>
</reference>
<dbReference type="RefSeq" id="WP_191145444.1">
    <property type="nucleotide sequence ID" value="NZ_JACXAF010000017.1"/>
</dbReference>
<feature type="compositionally biased region" description="Gly residues" evidence="4">
    <location>
        <begin position="228"/>
        <end position="239"/>
    </location>
</feature>
<dbReference type="EC" id="5.2.1.8" evidence="3"/>
<evidence type="ECO:0000259" key="5">
    <source>
        <dbReference type="PROSITE" id="PS50072"/>
    </source>
</evidence>
<gene>
    <name evidence="6" type="ORF">IC617_13105</name>
</gene>
<name>A0A8J6UF17_9GAMM</name>
<comment type="caution">
    <text evidence="6">The sequence shown here is derived from an EMBL/GenBank/DDBJ whole genome shotgun (WGS) entry which is preliminary data.</text>
</comment>
<dbReference type="Gene3D" id="2.40.100.10">
    <property type="entry name" value="Cyclophilin-like"/>
    <property type="match status" value="1"/>
</dbReference>
<dbReference type="EMBL" id="JACXAF010000017">
    <property type="protein sequence ID" value="MBD1390374.1"/>
    <property type="molecule type" value="Genomic_DNA"/>
</dbReference>
<sequence>MLPNTLSKLLAPAALCCGLIAPLASATVVHVKTSQGDFDINLFDSTTPKTVANFLSYVEREDYSNVIVHRSVPGFVVQSGGYTYNPESQRLDVVAQDPAVDNEPELSNVRGTIAMAKLGSDPNSATSQWFFNLTNNAANLDNQNDGFTVFGVVMGDGMDVIDAIADLPVYNAGSPLNSLPLQSEPGEDETLTDEHFVIIESITVIDPNTDTNLELMPPKTTKPPTNGGDNGGNNGGSGGGGSTGLLALLALAGLSFRRLLNR</sequence>
<protein>
    <recommendedName>
        <fullName evidence="3">Peptidyl-prolyl cis-trans isomerase</fullName>
        <shortName evidence="3">PPIase</shortName>
        <ecNumber evidence="3">5.2.1.8</ecNumber>
    </recommendedName>
</protein>
<feature type="signal peptide" evidence="3">
    <location>
        <begin position="1"/>
        <end position="26"/>
    </location>
</feature>
<evidence type="ECO:0000256" key="3">
    <source>
        <dbReference type="RuleBase" id="RU363019"/>
    </source>
</evidence>
<comment type="catalytic activity">
    <reaction evidence="3">
        <text>[protein]-peptidylproline (omega=180) = [protein]-peptidylproline (omega=0)</text>
        <dbReference type="Rhea" id="RHEA:16237"/>
        <dbReference type="Rhea" id="RHEA-COMP:10747"/>
        <dbReference type="Rhea" id="RHEA-COMP:10748"/>
        <dbReference type="ChEBI" id="CHEBI:83833"/>
        <dbReference type="ChEBI" id="CHEBI:83834"/>
        <dbReference type="EC" id="5.2.1.8"/>
    </reaction>
</comment>
<comment type="function">
    <text evidence="3">PPIases accelerate the folding of proteins. It catalyzes the cis-trans isomerization of proline imidic peptide bonds in oligopeptides.</text>
</comment>
<evidence type="ECO:0000313" key="7">
    <source>
        <dbReference type="Proteomes" id="UP000638014"/>
    </source>
</evidence>
<dbReference type="PROSITE" id="PS50072">
    <property type="entry name" value="CSA_PPIASE_2"/>
    <property type="match status" value="1"/>
</dbReference>